<organism evidence="4 5">
    <name type="scientific">Chitinophaga ginsengisegetis</name>
    <dbReference type="NCBI Taxonomy" id="393003"/>
    <lineage>
        <taxon>Bacteria</taxon>
        <taxon>Pseudomonadati</taxon>
        <taxon>Bacteroidota</taxon>
        <taxon>Chitinophagia</taxon>
        <taxon>Chitinophagales</taxon>
        <taxon>Chitinophagaceae</taxon>
        <taxon>Chitinophaga</taxon>
    </lineage>
</organism>
<keyword evidence="1" id="KW-0472">Membrane</keyword>
<dbReference type="GO" id="GO:0016989">
    <property type="term" value="F:sigma factor antagonist activity"/>
    <property type="evidence" value="ECO:0007669"/>
    <property type="project" value="TreeGrafter"/>
</dbReference>
<feature type="domain" description="Protein FecR C-terminal" evidence="3">
    <location>
        <begin position="248"/>
        <end position="315"/>
    </location>
</feature>
<dbReference type="AlphaFoldDB" id="A0A1T5N6S0"/>
<dbReference type="Pfam" id="PF04773">
    <property type="entry name" value="FecR"/>
    <property type="match status" value="1"/>
</dbReference>
<evidence type="ECO:0000259" key="3">
    <source>
        <dbReference type="Pfam" id="PF16344"/>
    </source>
</evidence>
<dbReference type="PANTHER" id="PTHR30273:SF2">
    <property type="entry name" value="PROTEIN FECR"/>
    <property type="match status" value="1"/>
</dbReference>
<evidence type="ECO:0000256" key="1">
    <source>
        <dbReference type="SAM" id="Phobius"/>
    </source>
</evidence>
<dbReference type="Pfam" id="PF16344">
    <property type="entry name" value="FecR_C"/>
    <property type="match status" value="1"/>
</dbReference>
<dbReference type="Gene3D" id="2.60.120.1440">
    <property type="match status" value="1"/>
</dbReference>
<dbReference type="PANTHER" id="PTHR30273">
    <property type="entry name" value="PERIPLASMIC SIGNAL SENSOR AND SIGMA FACTOR ACTIVATOR FECR-RELATED"/>
    <property type="match status" value="1"/>
</dbReference>
<dbReference type="Gene3D" id="3.55.50.30">
    <property type="match status" value="1"/>
</dbReference>
<feature type="transmembrane region" description="Helical" evidence="1">
    <location>
        <begin position="77"/>
        <end position="97"/>
    </location>
</feature>
<gene>
    <name evidence="4" type="ORF">SAMN05660461_0500</name>
</gene>
<keyword evidence="5" id="KW-1185">Reference proteome</keyword>
<keyword evidence="1" id="KW-0812">Transmembrane</keyword>
<dbReference type="STRING" id="393003.SAMN05660461_0500"/>
<dbReference type="EMBL" id="FUZZ01000001">
    <property type="protein sequence ID" value="SKC95728.1"/>
    <property type="molecule type" value="Genomic_DNA"/>
</dbReference>
<evidence type="ECO:0000313" key="5">
    <source>
        <dbReference type="Proteomes" id="UP000190166"/>
    </source>
</evidence>
<dbReference type="PIRSF" id="PIRSF018266">
    <property type="entry name" value="FecR"/>
    <property type="match status" value="1"/>
</dbReference>
<evidence type="ECO:0000313" key="4">
    <source>
        <dbReference type="EMBL" id="SKC95728.1"/>
    </source>
</evidence>
<feature type="domain" description="FecR protein" evidence="2">
    <location>
        <begin position="108"/>
        <end position="202"/>
    </location>
</feature>
<proteinExistence type="predicted"/>
<dbReference type="InterPro" id="IPR006860">
    <property type="entry name" value="FecR"/>
</dbReference>
<accession>A0A1T5N6S0</accession>
<evidence type="ECO:0000259" key="2">
    <source>
        <dbReference type="Pfam" id="PF04773"/>
    </source>
</evidence>
<reference evidence="4 5" key="1">
    <citation type="submission" date="2017-02" db="EMBL/GenBank/DDBJ databases">
        <authorList>
            <person name="Peterson S.W."/>
        </authorList>
    </citation>
    <scope>NUCLEOTIDE SEQUENCE [LARGE SCALE GENOMIC DNA]</scope>
    <source>
        <strain evidence="4 5">DSM 18108</strain>
    </source>
</reference>
<dbReference type="InterPro" id="IPR032508">
    <property type="entry name" value="FecR_C"/>
</dbReference>
<dbReference type="Proteomes" id="UP000190166">
    <property type="component" value="Unassembled WGS sequence"/>
</dbReference>
<name>A0A1T5N6S0_9BACT</name>
<keyword evidence="1" id="KW-1133">Transmembrane helix</keyword>
<protein>
    <submittedName>
        <fullName evidence="4">FecR family protein</fullName>
    </submittedName>
</protein>
<dbReference type="InterPro" id="IPR012373">
    <property type="entry name" value="Ferrdict_sens_TM"/>
</dbReference>
<sequence length="322" mass="36077">MEHQQQQSNDIKALLKRYLEGTASPAEKERVAYWYSTLNDQSPVSLSPAEREALGQTILLNIHRKTIVPSGQVKRKWISYAAAAVLLFAGTGGFMYARYHRTAPLMFVHTEVGSTRQVVLPDSSTVVLNAGSTLEIPAGFGRHERNVALTGEAYFDIRPDPAHPFRVHHGKLTTTVLGTAFNVRAYPGDENTKVAVVSGRVQVEINGTAIRRFFLEHHESLQYDIPGGIALKGREDTARIGQWQRKVLDFNGYTLAEMVAELQRQYAVVIQLNATPDDTTHYNIIFRQEKMDNMLKVLTGLTGITYKNEKGKIIIYSKTYAK</sequence>
<dbReference type="RefSeq" id="WP_079467832.1">
    <property type="nucleotide sequence ID" value="NZ_FUZZ01000001.1"/>
</dbReference>